<keyword evidence="6 7" id="KW-0472">Membrane</keyword>
<dbReference type="CDD" id="cd06261">
    <property type="entry name" value="TM_PBP2"/>
    <property type="match status" value="1"/>
</dbReference>
<comment type="subcellular location">
    <subcellularLocation>
        <location evidence="1 7">Cell membrane</location>
        <topology evidence="1 7">Multi-pass membrane protein</topology>
    </subcellularLocation>
</comment>
<dbReference type="EMBL" id="JBHUCX010000005">
    <property type="protein sequence ID" value="MFD1673500.1"/>
    <property type="molecule type" value="Genomic_DNA"/>
</dbReference>
<gene>
    <name evidence="9" type="ORF">ACFSB2_02020</name>
</gene>
<evidence type="ECO:0000256" key="6">
    <source>
        <dbReference type="ARBA" id="ARBA00023136"/>
    </source>
</evidence>
<comment type="caution">
    <text evidence="9">The sequence shown here is derived from an EMBL/GenBank/DDBJ whole genome shotgun (WGS) entry which is preliminary data.</text>
</comment>
<proteinExistence type="inferred from homology"/>
<dbReference type="RefSeq" id="WP_377940931.1">
    <property type="nucleotide sequence ID" value="NZ_JBHUCX010000005.1"/>
</dbReference>
<sequence>MVIVHATETQVKKVSKVGTRQVIKKIRRHWQLYLVIVLPFTFLVVFNYVPMVGVQIAFRNYNPVQGIWRSPWIGMQEFSFFYHSPYFWPVIRNTLTISIYSLLVGTPTALILALSLNEVKHERFKRVVQMFTYAPYFISTVVMVGIMEIILSPSAGLLGQIAQVLGIHNVPNILGSSKAFPSLYVWSGVWQETGYGAVIYLAALANVNPELYEAAKIDGASRLQKIWHVDLPAIRPTIIILFILSVGGILGVGFEKAFLLQNSLNLSASEIISTYTYKMGLVDANFSFSAAVGLLNSAVGFILILIVNFVARKVSETSLF</sequence>
<feature type="transmembrane region" description="Helical" evidence="7">
    <location>
        <begin position="233"/>
        <end position="254"/>
    </location>
</feature>
<dbReference type="PANTHER" id="PTHR43227">
    <property type="entry name" value="BLL4140 PROTEIN"/>
    <property type="match status" value="1"/>
</dbReference>
<feature type="transmembrane region" description="Helical" evidence="7">
    <location>
        <begin position="193"/>
        <end position="212"/>
    </location>
</feature>
<feature type="transmembrane region" description="Helical" evidence="7">
    <location>
        <begin position="131"/>
        <end position="151"/>
    </location>
</feature>
<evidence type="ECO:0000256" key="5">
    <source>
        <dbReference type="ARBA" id="ARBA00022989"/>
    </source>
</evidence>
<accession>A0ABW4JC43</accession>
<dbReference type="Proteomes" id="UP001597079">
    <property type="component" value="Unassembled WGS sequence"/>
</dbReference>
<protein>
    <submittedName>
        <fullName evidence="9">ABC transporter permease</fullName>
    </submittedName>
</protein>
<dbReference type="InterPro" id="IPR050809">
    <property type="entry name" value="UgpAE/MalFG_permease"/>
</dbReference>
<name>A0ABW4JC43_9BACL</name>
<organism evidence="9 10">
    <name type="scientific">Alicyclobacillus fodiniaquatilis</name>
    <dbReference type="NCBI Taxonomy" id="1661150"/>
    <lineage>
        <taxon>Bacteria</taxon>
        <taxon>Bacillati</taxon>
        <taxon>Bacillota</taxon>
        <taxon>Bacilli</taxon>
        <taxon>Bacillales</taxon>
        <taxon>Alicyclobacillaceae</taxon>
        <taxon>Alicyclobacillus</taxon>
    </lineage>
</organism>
<keyword evidence="10" id="KW-1185">Reference proteome</keyword>
<feature type="domain" description="ABC transmembrane type-1" evidence="8">
    <location>
        <begin position="91"/>
        <end position="307"/>
    </location>
</feature>
<feature type="transmembrane region" description="Helical" evidence="7">
    <location>
        <begin position="30"/>
        <end position="49"/>
    </location>
</feature>
<evidence type="ECO:0000256" key="2">
    <source>
        <dbReference type="ARBA" id="ARBA00022448"/>
    </source>
</evidence>
<dbReference type="Gene3D" id="1.10.3720.10">
    <property type="entry name" value="MetI-like"/>
    <property type="match status" value="1"/>
</dbReference>
<feature type="transmembrane region" description="Helical" evidence="7">
    <location>
        <begin position="97"/>
        <end position="119"/>
    </location>
</feature>
<evidence type="ECO:0000256" key="3">
    <source>
        <dbReference type="ARBA" id="ARBA00022475"/>
    </source>
</evidence>
<evidence type="ECO:0000313" key="10">
    <source>
        <dbReference type="Proteomes" id="UP001597079"/>
    </source>
</evidence>
<dbReference type="InterPro" id="IPR035906">
    <property type="entry name" value="MetI-like_sf"/>
</dbReference>
<dbReference type="SUPFAM" id="SSF161098">
    <property type="entry name" value="MetI-like"/>
    <property type="match status" value="1"/>
</dbReference>
<keyword evidence="4 7" id="KW-0812">Transmembrane</keyword>
<keyword evidence="5 7" id="KW-1133">Transmembrane helix</keyword>
<evidence type="ECO:0000313" key="9">
    <source>
        <dbReference type="EMBL" id="MFD1673500.1"/>
    </source>
</evidence>
<keyword evidence="2 7" id="KW-0813">Transport</keyword>
<keyword evidence="3" id="KW-1003">Cell membrane</keyword>
<evidence type="ECO:0000256" key="1">
    <source>
        <dbReference type="ARBA" id="ARBA00004651"/>
    </source>
</evidence>
<evidence type="ECO:0000256" key="4">
    <source>
        <dbReference type="ARBA" id="ARBA00022692"/>
    </source>
</evidence>
<dbReference type="PROSITE" id="PS50928">
    <property type="entry name" value="ABC_TM1"/>
    <property type="match status" value="1"/>
</dbReference>
<dbReference type="Pfam" id="PF00528">
    <property type="entry name" value="BPD_transp_1"/>
    <property type="match status" value="1"/>
</dbReference>
<dbReference type="PANTHER" id="PTHR43227:SF11">
    <property type="entry name" value="BLL4140 PROTEIN"/>
    <property type="match status" value="1"/>
</dbReference>
<comment type="similarity">
    <text evidence="7">Belongs to the binding-protein-dependent transport system permease family.</text>
</comment>
<evidence type="ECO:0000259" key="8">
    <source>
        <dbReference type="PROSITE" id="PS50928"/>
    </source>
</evidence>
<feature type="transmembrane region" description="Helical" evidence="7">
    <location>
        <begin position="286"/>
        <end position="311"/>
    </location>
</feature>
<reference evidence="10" key="1">
    <citation type="journal article" date="2019" name="Int. J. Syst. Evol. Microbiol.">
        <title>The Global Catalogue of Microorganisms (GCM) 10K type strain sequencing project: providing services to taxonomists for standard genome sequencing and annotation.</title>
        <authorList>
            <consortium name="The Broad Institute Genomics Platform"/>
            <consortium name="The Broad Institute Genome Sequencing Center for Infectious Disease"/>
            <person name="Wu L."/>
            <person name="Ma J."/>
        </authorList>
    </citation>
    <scope>NUCLEOTIDE SEQUENCE [LARGE SCALE GENOMIC DNA]</scope>
    <source>
        <strain evidence="10">CGMCC 1.12286</strain>
    </source>
</reference>
<dbReference type="InterPro" id="IPR000515">
    <property type="entry name" value="MetI-like"/>
</dbReference>
<evidence type="ECO:0000256" key="7">
    <source>
        <dbReference type="RuleBase" id="RU363032"/>
    </source>
</evidence>